<dbReference type="EMBL" id="JASPKZ010009371">
    <property type="protein sequence ID" value="KAJ9577172.1"/>
    <property type="molecule type" value="Genomic_DNA"/>
</dbReference>
<feature type="non-terminal residue" evidence="1">
    <location>
        <position position="66"/>
    </location>
</feature>
<protein>
    <submittedName>
        <fullName evidence="1">Uncharacterized protein</fullName>
    </submittedName>
</protein>
<organism evidence="1 2">
    <name type="scientific">Diploptera punctata</name>
    <name type="common">Pacific beetle cockroach</name>
    <dbReference type="NCBI Taxonomy" id="6984"/>
    <lineage>
        <taxon>Eukaryota</taxon>
        <taxon>Metazoa</taxon>
        <taxon>Ecdysozoa</taxon>
        <taxon>Arthropoda</taxon>
        <taxon>Hexapoda</taxon>
        <taxon>Insecta</taxon>
        <taxon>Pterygota</taxon>
        <taxon>Neoptera</taxon>
        <taxon>Polyneoptera</taxon>
        <taxon>Dictyoptera</taxon>
        <taxon>Blattodea</taxon>
        <taxon>Blaberoidea</taxon>
        <taxon>Blaberidae</taxon>
        <taxon>Diplopterinae</taxon>
        <taxon>Diploptera</taxon>
    </lineage>
</organism>
<reference evidence="1" key="1">
    <citation type="journal article" date="2023" name="IScience">
        <title>Live-bearing cockroach genome reveals convergent evolutionary mechanisms linked to viviparity in insects and beyond.</title>
        <authorList>
            <person name="Fouks B."/>
            <person name="Harrison M.C."/>
            <person name="Mikhailova A.A."/>
            <person name="Marchal E."/>
            <person name="English S."/>
            <person name="Carruthers M."/>
            <person name="Jennings E.C."/>
            <person name="Chiamaka E.L."/>
            <person name="Frigard R.A."/>
            <person name="Pippel M."/>
            <person name="Attardo G.M."/>
            <person name="Benoit J.B."/>
            <person name="Bornberg-Bauer E."/>
            <person name="Tobe S.S."/>
        </authorList>
    </citation>
    <scope>NUCLEOTIDE SEQUENCE</scope>
    <source>
        <strain evidence="1">Stay&amp;Tobe</strain>
    </source>
</reference>
<comment type="caution">
    <text evidence="1">The sequence shown here is derived from an EMBL/GenBank/DDBJ whole genome shotgun (WGS) entry which is preliminary data.</text>
</comment>
<dbReference type="AlphaFoldDB" id="A0AAD7ZBK0"/>
<keyword evidence="2" id="KW-1185">Reference proteome</keyword>
<evidence type="ECO:0000313" key="1">
    <source>
        <dbReference type="EMBL" id="KAJ9577172.1"/>
    </source>
</evidence>
<dbReference type="Proteomes" id="UP001233999">
    <property type="component" value="Unassembled WGS sequence"/>
</dbReference>
<evidence type="ECO:0000313" key="2">
    <source>
        <dbReference type="Proteomes" id="UP001233999"/>
    </source>
</evidence>
<proteinExistence type="predicted"/>
<accession>A0AAD7ZBK0</accession>
<gene>
    <name evidence="1" type="ORF">L9F63_006229</name>
</gene>
<feature type="non-terminal residue" evidence="1">
    <location>
        <position position="1"/>
    </location>
</feature>
<name>A0AAD7ZBK0_DIPPU</name>
<reference evidence="1" key="2">
    <citation type="submission" date="2023-05" db="EMBL/GenBank/DDBJ databases">
        <authorList>
            <person name="Fouks B."/>
        </authorList>
    </citation>
    <scope>NUCLEOTIDE SEQUENCE</scope>
    <source>
        <strain evidence="1">Stay&amp;Tobe</strain>
        <tissue evidence="1">Testes</tissue>
    </source>
</reference>
<sequence length="66" mass="7572">PESFCLLILIFGDQCILTSQLISILCPLEVSVRLEFRVALDCNINSKRKPLRELFHLGRGPVWWCA</sequence>